<proteinExistence type="predicted"/>
<dbReference type="SUPFAM" id="SSF53474">
    <property type="entry name" value="alpha/beta-Hydrolases"/>
    <property type="match status" value="1"/>
</dbReference>
<dbReference type="InterPro" id="IPR029058">
    <property type="entry name" value="AB_hydrolase_fold"/>
</dbReference>
<dbReference type="AlphaFoldDB" id="A0A2K9ZBX0"/>
<dbReference type="Gene3D" id="3.40.50.1820">
    <property type="entry name" value="alpha/beta hydrolase"/>
    <property type="match status" value="1"/>
</dbReference>
<reference evidence="1 2" key="1">
    <citation type="submission" date="2017-11" db="EMBL/GenBank/DDBJ databases">
        <title>Complete genome of Rhizobium leguminosarum Norway, an ineffective micro-symbiont.</title>
        <authorList>
            <person name="Hoffrichter A."/>
            <person name="Liang J."/>
            <person name="Brachmann A."/>
            <person name="Marin M."/>
        </authorList>
    </citation>
    <scope>NUCLEOTIDE SEQUENCE [LARGE SCALE GENOMIC DNA]</scope>
    <source>
        <strain evidence="1 2">Norway</strain>
        <plasmid evidence="2">Plasmid prln1</plasmid>
    </source>
</reference>
<protein>
    <submittedName>
        <fullName evidence="1">Poly(Aspartic acid) hydrolase</fullName>
    </submittedName>
</protein>
<evidence type="ECO:0000313" key="2">
    <source>
        <dbReference type="Proteomes" id="UP000238523"/>
    </source>
</evidence>
<gene>
    <name evidence="1" type="ORF">CUJ84_pRLN1000276</name>
</gene>
<evidence type="ECO:0000313" key="1">
    <source>
        <dbReference type="EMBL" id="AUW45743.1"/>
    </source>
</evidence>
<dbReference type="EMBL" id="CP025013">
    <property type="protein sequence ID" value="AUW45743.1"/>
    <property type="molecule type" value="Genomic_DNA"/>
</dbReference>
<geneLocation type="plasmid" evidence="2">
    <name>prln1</name>
</geneLocation>
<dbReference type="Proteomes" id="UP000238523">
    <property type="component" value="Plasmid pRLN1"/>
</dbReference>
<organism evidence="1 2">
    <name type="scientific">Rhizobium leguminosarum</name>
    <dbReference type="NCBI Taxonomy" id="384"/>
    <lineage>
        <taxon>Bacteria</taxon>
        <taxon>Pseudomonadati</taxon>
        <taxon>Pseudomonadota</taxon>
        <taxon>Alphaproteobacteria</taxon>
        <taxon>Hyphomicrobiales</taxon>
        <taxon>Rhizobiaceae</taxon>
        <taxon>Rhizobium/Agrobacterium group</taxon>
        <taxon>Rhizobium</taxon>
    </lineage>
</organism>
<sequence length="316" mass="34932">MRRIDPIDAARFKTAAWGRTKAVPFFISQETFMQELGTGEAVARAKAIYDYGQTAIFASQADPRLHMVLYVPPTAADGRKLDLLVAVHGTGRTSAIDFRDGFAEFGLYNDCAVLCPIFPVGVLGDGARSGYKFLEEGDIRYDQVVLAMVAEMADKYRQDWSKFAMFGFSGGGHFVHRFTILHSEKLWAASIGAPGSVTLLDPTRDWWVGIRDLEARFGKAFRPEDLAKVPVHMIVGDADLETWEITHKPGGKYYMDGANDAGKTRPERLAALASSFRNAGVDVTFDRVPGVSHDRMKVLGYVKAFLAKVLEGRRAK</sequence>
<accession>A0A2K9ZBX0</accession>
<dbReference type="GO" id="GO:0016787">
    <property type="term" value="F:hydrolase activity"/>
    <property type="evidence" value="ECO:0007669"/>
    <property type="project" value="UniProtKB-KW"/>
</dbReference>
<keyword evidence="1" id="KW-0378">Hydrolase</keyword>
<name>A0A2K9ZBX0_RHILE</name>
<keyword evidence="1" id="KW-0614">Plasmid</keyword>